<feature type="chain" id="PRO_5032295073" evidence="1">
    <location>
        <begin position="24"/>
        <end position="218"/>
    </location>
</feature>
<protein>
    <submittedName>
        <fullName evidence="2">DUF1007 family protein</fullName>
    </submittedName>
</protein>
<sequence length="218" mass="23770">MWLFRSLPALVVASGLFASAAFAHPHIFVDTALTLRISAKGELLGIEVTWVFDDLYSLVVLEERALDPDFDGELTTEELASMQEFTQEWIGDTAGDLFVTQDTTTLPLGAPTETVTEVSQGRITTRHLRPLTAPVAADGLVIQAYDPTYYTAYLVGSRVTLPEMDACSVTVTEPNFDLAYTLVEETLYAMSSAEAEENFPKIGQSFADTIRISCALGS</sequence>
<name>A0A843YJB1_9RHOB</name>
<feature type="signal peptide" evidence="1">
    <location>
        <begin position="1"/>
        <end position="23"/>
    </location>
</feature>
<dbReference type="Pfam" id="PF06226">
    <property type="entry name" value="DUF1007"/>
    <property type="match status" value="1"/>
</dbReference>
<comment type="caution">
    <text evidence="2">The sequence shown here is derived from an EMBL/GenBank/DDBJ whole genome shotgun (WGS) entry which is preliminary data.</text>
</comment>
<keyword evidence="1" id="KW-0732">Signal</keyword>
<reference evidence="2 3" key="1">
    <citation type="submission" date="2019-10" db="EMBL/GenBank/DDBJ databases">
        <title>Epibacterium sp. nov., isolated from seawater.</title>
        <authorList>
            <person name="Zhang X."/>
            <person name="Li N."/>
        </authorList>
    </citation>
    <scope>NUCLEOTIDE SEQUENCE [LARGE SCALE GENOMIC DNA]</scope>
    <source>
        <strain evidence="2 3">SM1979</strain>
    </source>
</reference>
<evidence type="ECO:0000313" key="3">
    <source>
        <dbReference type="Proteomes" id="UP000444174"/>
    </source>
</evidence>
<proteinExistence type="predicted"/>
<dbReference type="Proteomes" id="UP000444174">
    <property type="component" value="Unassembled WGS sequence"/>
</dbReference>
<dbReference type="AlphaFoldDB" id="A0A843YJB1"/>
<evidence type="ECO:0000256" key="1">
    <source>
        <dbReference type="SAM" id="SignalP"/>
    </source>
</evidence>
<accession>A0A843YJB1</accession>
<dbReference type="RefSeq" id="WP_153216871.1">
    <property type="nucleotide sequence ID" value="NZ_WIBF01000011.1"/>
</dbReference>
<organism evidence="2 3">
    <name type="scientific">Tritonibacter litoralis</name>
    <dbReference type="NCBI Taxonomy" id="2662264"/>
    <lineage>
        <taxon>Bacteria</taxon>
        <taxon>Pseudomonadati</taxon>
        <taxon>Pseudomonadota</taxon>
        <taxon>Alphaproteobacteria</taxon>
        <taxon>Rhodobacterales</taxon>
        <taxon>Paracoccaceae</taxon>
        <taxon>Tritonibacter</taxon>
    </lineage>
</organism>
<dbReference type="InterPro" id="IPR010412">
    <property type="entry name" value="DUF1007"/>
</dbReference>
<keyword evidence="3" id="KW-1185">Reference proteome</keyword>
<dbReference type="EMBL" id="WIBF01000011">
    <property type="protein sequence ID" value="MQQ09888.1"/>
    <property type="molecule type" value="Genomic_DNA"/>
</dbReference>
<gene>
    <name evidence="2" type="ORF">GFB49_15590</name>
</gene>
<evidence type="ECO:0000313" key="2">
    <source>
        <dbReference type="EMBL" id="MQQ09888.1"/>
    </source>
</evidence>